<sequence>MSKTDVSWDFTGKTVIVTGGTRGIGRAIAEAFLAAGANVAICGRTAPDDLPEAGGRAARFWPCDVRDAAACKDFAGAVAEAFGGIDVLVNNAGGSPNVEAATVSPRFTEAIIALNLTAPIHMAQAVHPWLAERGGSVLNIASVSAIRPSPGTAAYGAAKAGLLGLTKSLAQEWGPAVRVNALVVGMIATGHAAETYGSQAAQDEIAAAIGLKRLGRAPDIAGAALFMASSAAGFISGASLEVHGGDERPLFQDILHRHAGTTE</sequence>
<evidence type="ECO:0000259" key="2">
    <source>
        <dbReference type="SMART" id="SM00822"/>
    </source>
</evidence>
<gene>
    <name evidence="3" type="ORF">FVF75_03245</name>
</gene>
<dbReference type="NCBIfam" id="NF005893">
    <property type="entry name" value="PRK07856.1"/>
    <property type="match status" value="1"/>
</dbReference>
<evidence type="ECO:0000313" key="4">
    <source>
        <dbReference type="Proteomes" id="UP000322080"/>
    </source>
</evidence>
<dbReference type="InterPro" id="IPR002347">
    <property type="entry name" value="SDR_fam"/>
</dbReference>
<reference evidence="3 4" key="1">
    <citation type="submission" date="2019-08" db="EMBL/GenBank/DDBJ databases">
        <title>Identification of a novel species of the genus Boseongicola.</title>
        <authorList>
            <person name="Zhang X.-Q."/>
        </authorList>
    </citation>
    <scope>NUCLEOTIDE SEQUENCE [LARGE SCALE GENOMIC DNA]</scope>
    <source>
        <strain evidence="3 4">HY14</strain>
    </source>
</reference>
<evidence type="ECO:0000256" key="1">
    <source>
        <dbReference type="ARBA" id="ARBA00006484"/>
    </source>
</evidence>
<comment type="similarity">
    <text evidence="1">Belongs to the short-chain dehydrogenases/reductases (SDR) family.</text>
</comment>
<dbReference type="InterPro" id="IPR020904">
    <property type="entry name" value="Sc_DH/Rdtase_CS"/>
</dbReference>
<dbReference type="SUPFAM" id="SSF51735">
    <property type="entry name" value="NAD(P)-binding Rossmann-fold domains"/>
    <property type="match status" value="1"/>
</dbReference>
<dbReference type="PANTHER" id="PTHR42760:SF135">
    <property type="entry name" value="BLL7886 PROTEIN"/>
    <property type="match status" value="1"/>
</dbReference>
<keyword evidence="4" id="KW-1185">Reference proteome</keyword>
<dbReference type="Pfam" id="PF13561">
    <property type="entry name" value="adh_short_C2"/>
    <property type="match status" value="1"/>
</dbReference>
<feature type="domain" description="Ketoreductase" evidence="2">
    <location>
        <begin position="13"/>
        <end position="176"/>
    </location>
</feature>
<proteinExistence type="inferred from homology"/>
<dbReference type="GO" id="GO:0016616">
    <property type="term" value="F:oxidoreductase activity, acting on the CH-OH group of donors, NAD or NADP as acceptor"/>
    <property type="evidence" value="ECO:0007669"/>
    <property type="project" value="TreeGrafter"/>
</dbReference>
<dbReference type="GO" id="GO:0030497">
    <property type="term" value="P:fatty acid elongation"/>
    <property type="evidence" value="ECO:0007669"/>
    <property type="project" value="TreeGrafter"/>
</dbReference>
<dbReference type="AlphaFoldDB" id="A0A5D0RQ31"/>
<dbReference type="SMART" id="SM00822">
    <property type="entry name" value="PKS_KR"/>
    <property type="match status" value="1"/>
</dbReference>
<dbReference type="EMBL" id="VSIY01000003">
    <property type="protein sequence ID" value="TYB83209.1"/>
    <property type="molecule type" value="Genomic_DNA"/>
</dbReference>
<name>A0A5D0RQ31_9RHOB</name>
<dbReference type="InterPro" id="IPR036291">
    <property type="entry name" value="NAD(P)-bd_dom_sf"/>
</dbReference>
<dbReference type="FunFam" id="3.40.50.720:FF:000084">
    <property type="entry name" value="Short-chain dehydrogenase reductase"/>
    <property type="match status" value="1"/>
</dbReference>
<protein>
    <submittedName>
        <fullName evidence="3">SDR family oxidoreductase</fullName>
    </submittedName>
</protein>
<dbReference type="InterPro" id="IPR057326">
    <property type="entry name" value="KR_dom"/>
</dbReference>
<dbReference type="PRINTS" id="PR00081">
    <property type="entry name" value="GDHRDH"/>
</dbReference>
<dbReference type="PROSITE" id="PS00061">
    <property type="entry name" value="ADH_SHORT"/>
    <property type="match status" value="1"/>
</dbReference>
<evidence type="ECO:0000313" key="3">
    <source>
        <dbReference type="EMBL" id="TYB83209.1"/>
    </source>
</evidence>
<dbReference type="CDD" id="cd05233">
    <property type="entry name" value="SDR_c"/>
    <property type="match status" value="1"/>
</dbReference>
<accession>A0A5D0RQ31</accession>
<comment type="caution">
    <text evidence="3">The sequence shown here is derived from an EMBL/GenBank/DDBJ whole genome shotgun (WGS) entry which is preliminary data.</text>
</comment>
<dbReference type="Proteomes" id="UP000322080">
    <property type="component" value="Unassembled WGS sequence"/>
</dbReference>
<dbReference type="PRINTS" id="PR00080">
    <property type="entry name" value="SDRFAMILY"/>
</dbReference>
<dbReference type="Gene3D" id="3.40.50.720">
    <property type="entry name" value="NAD(P)-binding Rossmann-like Domain"/>
    <property type="match status" value="1"/>
</dbReference>
<dbReference type="PANTHER" id="PTHR42760">
    <property type="entry name" value="SHORT-CHAIN DEHYDROGENASES/REDUCTASES FAMILY MEMBER"/>
    <property type="match status" value="1"/>
</dbReference>
<dbReference type="RefSeq" id="WP_148376299.1">
    <property type="nucleotide sequence ID" value="NZ_VSIY01000003.1"/>
</dbReference>
<organism evidence="3 4">
    <name type="scientific">Maritimibacter fusiformis</name>
    <dbReference type="NCBI Taxonomy" id="2603819"/>
    <lineage>
        <taxon>Bacteria</taxon>
        <taxon>Pseudomonadati</taxon>
        <taxon>Pseudomonadota</taxon>
        <taxon>Alphaproteobacteria</taxon>
        <taxon>Rhodobacterales</taxon>
        <taxon>Roseobacteraceae</taxon>
        <taxon>Maritimibacter</taxon>
    </lineage>
</organism>